<accession>A0A1F6VMT1</accession>
<feature type="transmembrane region" description="Helical" evidence="2">
    <location>
        <begin position="388"/>
        <end position="407"/>
    </location>
</feature>
<keyword evidence="2" id="KW-1133">Transmembrane helix</keyword>
<feature type="transmembrane region" description="Helical" evidence="2">
    <location>
        <begin position="130"/>
        <end position="151"/>
    </location>
</feature>
<feature type="transmembrane region" description="Helical" evidence="2">
    <location>
        <begin position="39"/>
        <end position="55"/>
    </location>
</feature>
<reference evidence="3 4" key="1">
    <citation type="journal article" date="2016" name="Nat. Commun.">
        <title>Thousands of microbial genomes shed light on interconnected biogeochemical processes in an aquifer system.</title>
        <authorList>
            <person name="Anantharaman K."/>
            <person name="Brown C.T."/>
            <person name="Hug L.A."/>
            <person name="Sharon I."/>
            <person name="Castelle C.J."/>
            <person name="Probst A.J."/>
            <person name="Thomas B.C."/>
            <person name="Singh A."/>
            <person name="Wilkins M.J."/>
            <person name="Karaoz U."/>
            <person name="Brodie E.L."/>
            <person name="Williams K.H."/>
            <person name="Hubbard S.S."/>
            <person name="Banfield J.F."/>
        </authorList>
    </citation>
    <scope>NUCLEOTIDE SEQUENCE [LARGE SCALE GENOMIC DNA]</scope>
</reference>
<keyword evidence="2" id="KW-0812">Transmembrane</keyword>
<evidence type="ECO:0000256" key="2">
    <source>
        <dbReference type="SAM" id="Phobius"/>
    </source>
</evidence>
<feature type="transmembrane region" description="Helical" evidence="2">
    <location>
        <begin position="352"/>
        <end position="376"/>
    </location>
</feature>
<dbReference type="Proteomes" id="UP000177112">
    <property type="component" value="Unassembled WGS sequence"/>
</dbReference>
<feature type="transmembrane region" description="Helical" evidence="2">
    <location>
        <begin position="450"/>
        <end position="471"/>
    </location>
</feature>
<evidence type="ECO:0000256" key="1">
    <source>
        <dbReference type="SAM" id="MobiDB-lite"/>
    </source>
</evidence>
<feature type="transmembrane region" description="Helical" evidence="2">
    <location>
        <begin position="102"/>
        <end position="121"/>
    </location>
</feature>
<name>A0A1F6VMT1_9BACT</name>
<gene>
    <name evidence="3" type="ORF">A3B84_02360</name>
</gene>
<evidence type="ECO:0000313" key="4">
    <source>
        <dbReference type="Proteomes" id="UP000177112"/>
    </source>
</evidence>
<dbReference type="STRING" id="1801748.A3B84_02360"/>
<dbReference type="AlphaFoldDB" id="A0A1F6VMT1"/>
<dbReference type="InterPro" id="IPR011990">
    <property type="entry name" value="TPR-like_helical_dom_sf"/>
</dbReference>
<feature type="transmembrane region" description="Helical" evidence="2">
    <location>
        <begin position="67"/>
        <end position="90"/>
    </location>
</feature>
<sequence length="701" mass="76483">MLSNILDRISFWSLFAVIVLLPVFFLPFTQIPIETSKGLLLVMGLVVSIIFWIAARFSDGKISVPKSWILVSGFCILLVLLLSTLFSSTFKMSLFGTMLDVGTFYFMLGAFLLMLVSSVVLKDIQNAKAVFWGVIITSFVLFLFQGLRLFMPDLLSLGILGGKTDNILGSWNAFGLFAGFSTIMSLFVIEFFSIPKMTKWLLGILILFSIILSAAVNFSLIWELLGVFALIIFVYKISYSFGEKQEGGETEEKKHFPVFSFAVVMISLLFFMSSQFIGGLLPNSLGLSNIEVRPSFGATMSVTGEALMKSPILGAGPNKFGEVWAMYKPQAINTSQFWNTSFSFGSGLLPTFAATTGVLGILSWLAFFVLFIMAGVKSLFSSIKNNTNWGVVVFFVASLYLFVSSFFYSTGGVMFLLAFAFAGIFIGLSSSSHPTKEISISFLDDPRKSFLSTLLLVLLMIISAATGFKYVERLASVSYFGKAVSATTIPVAEDSITKAVSLYENDLYLRTYAQIYLIKINSIVSKGSSLSEADKADLQVSLDRAVNGAQLAIAYNNTNYLNHSSLGIVYDTVGSLGVKDAYSKAIESYKAASVLNPLNPGIKIATARVFLADKKIKEARNYAKEALALKPDYVEGLITLSQIEKSDGNNSVAISYAENALSLIPDNKDLIQYVNSLKSGGSVPAPDVTPIETAPETKAKR</sequence>
<comment type="caution">
    <text evidence="3">The sequence shown here is derived from an EMBL/GenBank/DDBJ whole genome shotgun (WGS) entry which is preliminary data.</text>
</comment>
<keyword evidence="2" id="KW-0472">Membrane</keyword>
<evidence type="ECO:0000313" key="3">
    <source>
        <dbReference type="EMBL" id="OGI70997.1"/>
    </source>
</evidence>
<dbReference type="Gene3D" id="1.25.40.10">
    <property type="entry name" value="Tetratricopeptide repeat domain"/>
    <property type="match status" value="1"/>
</dbReference>
<feature type="transmembrane region" description="Helical" evidence="2">
    <location>
        <begin position="413"/>
        <end position="429"/>
    </location>
</feature>
<feature type="transmembrane region" description="Helical" evidence="2">
    <location>
        <begin position="254"/>
        <end position="277"/>
    </location>
</feature>
<feature type="transmembrane region" description="Helical" evidence="2">
    <location>
        <begin position="224"/>
        <end position="242"/>
    </location>
</feature>
<dbReference type="SUPFAM" id="SSF48452">
    <property type="entry name" value="TPR-like"/>
    <property type="match status" value="1"/>
</dbReference>
<protein>
    <submittedName>
        <fullName evidence="3">Uncharacterized protein</fullName>
    </submittedName>
</protein>
<feature type="transmembrane region" description="Helical" evidence="2">
    <location>
        <begin position="171"/>
        <end position="193"/>
    </location>
</feature>
<proteinExistence type="predicted"/>
<dbReference type="EMBL" id="MFTY01000023">
    <property type="protein sequence ID" value="OGI70997.1"/>
    <property type="molecule type" value="Genomic_DNA"/>
</dbReference>
<organism evidence="3 4">
    <name type="scientific">Candidatus Nomurabacteria bacterium RIFCSPHIGHO2_02_FULL_35_13</name>
    <dbReference type="NCBI Taxonomy" id="1801748"/>
    <lineage>
        <taxon>Bacteria</taxon>
        <taxon>Candidatus Nomuraibacteriota</taxon>
    </lineage>
</organism>
<feature type="transmembrane region" description="Helical" evidence="2">
    <location>
        <begin position="200"/>
        <end position="218"/>
    </location>
</feature>
<feature type="transmembrane region" description="Helical" evidence="2">
    <location>
        <begin position="12"/>
        <end position="33"/>
    </location>
</feature>
<feature type="region of interest" description="Disordered" evidence="1">
    <location>
        <begin position="680"/>
        <end position="701"/>
    </location>
</feature>